<dbReference type="RefSeq" id="WP_011629255.1">
    <property type="nucleotide sequence ID" value="NC_008340.1"/>
</dbReference>
<keyword evidence="1" id="KW-0472">Membrane</keyword>
<reference evidence="4" key="1">
    <citation type="submission" date="2006-08" db="EMBL/GenBank/DDBJ databases">
        <title>Complete sequence of Alkalilimnicola ehrilichei MLHE-1.</title>
        <authorList>
            <person name="Copeland A."/>
            <person name="Lucas S."/>
            <person name="Lapidus A."/>
            <person name="Barry K."/>
            <person name="Detter J.C."/>
            <person name="Glavina del Rio T."/>
            <person name="Hammon N."/>
            <person name="Israni S."/>
            <person name="Dalin E."/>
            <person name="Tice H."/>
            <person name="Pitluck S."/>
            <person name="Sims D."/>
            <person name="Brettin T."/>
            <person name="Bruce D."/>
            <person name="Han C."/>
            <person name="Tapia R."/>
            <person name="Gilna P."/>
            <person name="Schmutz J."/>
            <person name="Larimer F."/>
            <person name="Land M."/>
            <person name="Hauser L."/>
            <person name="Kyrpides N."/>
            <person name="Mikhailova N."/>
            <person name="Oremland R.S."/>
            <person name="Hoeft S.E."/>
            <person name="Switzer-Blum J."/>
            <person name="Kulp T."/>
            <person name="King G."/>
            <person name="Tabita R."/>
            <person name="Witte B."/>
            <person name="Santini J.M."/>
            <person name="Basu P."/>
            <person name="Hollibaugh J.T."/>
            <person name="Xie G."/>
            <person name="Stolz J.F."/>
            <person name="Richardson P."/>
        </authorList>
    </citation>
    <scope>NUCLEOTIDE SEQUENCE [LARGE SCALE GENOMIC DNA]</scope>
    <source>
        <strain evidence="4">ATCC BAA-1101 / DSM 17681 / MLHE-1</strain>
    </source>
</reference>
<dbReference type="PANTHER" id="PTHR33383:SF1">
    <property type="entry name" value="MEMBRANE PROTEIN INSERTION EFFICIENCY FACTOR-RELATED"/>
    <property type="match status" value="1"/>
</dbReference>
<accession>Q0A8H7</accession>
<dbReference type="HOGENOM" id="CLU_144811_0_1_6"/>
<dbReference type="EMBL" id="CP000453">
    <property type="protein sequence ID" value="ABI56860.1"/>
    <property type="molecule type" value="Genomic_DNA"/>
</dbReference>
<comment type="subcellular location">
    <subcellularLocation>
        <location evidence="1">Cell inner membrane</location>
        <topology evidence="1">Peripheral membrane protein</topology>
        <orientation evidence="1">Cytoplasmic side</orientation>
    </subcellularLocation>
</comment>
<comment type="similarity">
    <text evidence="1">Belongs to the UPF0161 family.</text>
</comment>
<protein>
    <recommendedName>
        <fullName evidence="1">Putative membrane protein insertion efficiency factor</fullName>
    </recommendedName>
</protein>
<organism evidence="3 4">
    <name type="scientific">Alkalilimnicola ehrlichii (strain ATCC BAA-1101 / DSM 17681 / MLHE-1)</name>
    <dbReference type="NCBI Taxonomy" id="187272"/>
    <lineage>
        <taxon>Bacteria</taxon>
        <taxon>Pseudomonadati</taxon>
        <taxon>Pseudomonadota</taxon>
        <taxon>Gammaproteobacteria</taxon>
        <taxon>Chromatiales</taxon>
        <taxon>Ectothiorhodospiraceae</taxon>
        <taxon>Alkalilimnicola</taxon>
    </lineage>
</organism>
<dbReference type="AlphaFoldDB" id="Q0A8H7"/>
<dbReference type="KEGG" id="aeh:Mlg_1511"/>
<dbReference type="InterPro" id="IPR002696">
    <property type="entry name" value="Membr_insert_effic_factor_YidD"/>
</dbReference>
<dbReference type="eggNOG" id="COG0759">
    <property type="taxonomic scope" value="Bacteria"/>
</dbReference>
<gene>
    <name evidence="3" type="ordered locus">Mlg_1511</name>
</gene>
<dbReference type="SMART" id="SM01234">
    <property type="entry name" value="Haemolytic"/>
    <property type="match status" value="1"/>
</dbReference>
<proteinExistence type="inferred from homology"/>
<keyword evidence="1" id="KW-1003">Cell membrane</keyword>
<keyword evidence="1" id="KW-0997">Cell inner membrane</keyword>
<dbReference type="Pfam" id="PF01809">
    <property type="entry name" value="YidD"/>
    <property type="match status" value="1"/>
</dbReference>
<sequence>MTIRSRQVAGLGCPIHHRPVTPLMRKNPLTLLLIGLVRVYQYGISPLIGPRCRYWPTCSHYAVEALQVHGPVRGGWMALRRFLRCHPWGGHGVDPVPGREDGGDTGCGCGRGKPTRLRPGDQD</sequence>
<comment type="function">
    <text evidence="1">Could be involved in insertion of integral membrane proteins into the membrane.</text>
</comment>
<dbReference type="GO" id="GO:0005886">
    <property type="term" value="C:plasma membrane"/>
    <property type="evidence" value="ECO:0007669"/>
    <property type="project" value="UniProtKB-SubCell"/>
</dbReference>
<dbReference type="Proteomes" id="UP000001962">
    <property type="component" value="Chromosome"/>
</dbReference>
<dbReference type="PANTHER" id="PTHR33383">
    <property type="entry name" value="MEMBRANE PROTEIN INSERTION EFFICIENCY FACTOR-RELATED"/>
    <property type="match status" value="1"/>
</dbReference>
<dbReference type="NCBIfam" id="TIGR00278">
    <property type="entry name" value="membrane protein insertion efficiency factor YidD"/>
    <property type="match status" value="1"/>
</dbReference>
<name>Q0A8H7_ALKEH</name>
<feature type="region of interest" description="Disordered" evidence="2">
    <location>
        <begin position="94"/>
        <end position="123"/>
    </location>
</feature>
<evidence type="ECO:0000313" key="4">
    <source>
        <dbReference type="Proteomes" id="UP000001962"/>
    </source>
</evidence>
<evidence type="ECO:0000256" key="1">
    <source>
        <dbReference type="HAMAP-Rule" id="MF_00386"/>
    </source>
</evidence>
<evidence type="ECO:0000256" key="2">
    <source>
        <dbReference type="SAM" id="MobiDB-lite"/>
    </source>
</evidence>
<keyword evidence="4" id="KW-1185">Reference proteome</keyword>
<evidence type="ECO:0000313" key="3">
    <source>
        <dbReference type="EMBL" id="ABI56860.1"/>
    </source>
</evidence>
<dbReference type="HAMAP" id="MF_00386">
    <property type="entry name" value="UPF0161_YidD"/>
    <property type="match status" value="1"/>
</dbReference>